<evidence type="ECO:0000259" key="5">
    <source>
        <dbReference type="PROSITE" id="PS50943"/>
    </source>
</evidence>
<sequence>MRKMFMGVRLRSLREQRQLTQALMAQQLEISPSYLNQIENNERPLTVPVLLRLQSRLGVDPQFFSEDEDARLLAQVRDAIADMAADVPTAELQGFVQQMPALADLFTRLHARCRSAEELSIGLASSSDDRNRGLASGLTQPHEEVRDFFYARHNYIDTLDTHAEALHARLTGNPGASKRKAAGGDPATLNSTELIPLLQDYLQETHGVRVQKRSGGNSATLRHYDPRAKILQIDTTIEPGQQAFQLAIQVAHLEVGERIEEITASAEFSGESARKLTGIGLASYFAGALVLPYRLFLNAAEQLRYDIDLLSEQFGVSFETVCHRLSTLQRSDARGVPFFFVRVDRAGNISKRQSATDFHFSRTGGTCPLWAVYEAFAQPDRILTQLAAMPDDRIYLWLARSVTHRRGGYGTPARTFAIGLGCDLRHAERLVYAQGLNLKDPSAATPIGVGCKVCHRNDCGQRAFPALDRPLRIDPNSRQWEPYPIDVQK</sequence>
<keyword evidence="4" id="KW-0804">Transcription</keyword>
<comment type="caution">
    <text evidence="6">The sequence shown here is derived from an EMBL/GenBank/DDBJ whole genome shotgun (WGS) entry which is preliminary data.</text>
</comment>
<dbReference type="PIRSF" id="PIRSF019251">
    <property type="entry name" value="Rv0465c"/>
    <property type="match status" value="1"/>
</dbReference>
<dbReference type="InterPro" id="IPR026281">
    <property type="entry name" value="HTH_RamB"/>
</dbReference>
<protein>
    <submittedName>
        <fullName evidence="6">DUF2083 domain-containing protein</fullName>
    </submittedName>
</protein>
<feature type="domain" description="HTH cro/C1-type" evidence="5">
    <location>
        <begin position="10"/>
        <end position="64"/>
    </location>
</feature>
<reference evidence="6" key="1">
    <citation type="submission" date="2021-02" db="EMBL/GenBank/DDBJ databases">
        <title>PHA producing bacteria isolated from coastal sediment in Guangdong, Shenzhen.</title>
        <authorList>
            <person name="Zheng W."/>
            <person name="Yu S."/>
            <person name="Huang Y."/>
        </authorList>
    </citation>
    <scope>NUCLEOTIDE SEQUENCE</scope>
    <source>
        <strain evidence="6">TN14-10</strain>
    </source>
</reference>
<dbReference type="Pfam" id="PF09856">
    <property type="entry name" value="ScfRs"/>
    <property type="match status" value="1"/>
</dbReference>
<dbReference type="Pfam" id="PF01381">
    <property type="entry name" value="HTH_3"/>
    <property type="match status" value="1"/>
</dbReference>
<dbReference type="EMBL" id="JAFKCZ010000002">
    <property type="protein sequence ID" value="MBN7795529.1"/>
    <property type="molecule type" value="Genomic_DNA"/>
</dbReference>
<name>A0A939DCH0_9GAMM</name>
<organism evidence="6 7">
    <name type="scientific">Parahaliea mediterranea</name>
    <dbReference type="NCBI Taxonomy" id="651086"/>
    <lineage>
        <taxon>Bacteria</taxon>
        <taxon>Pseudomonadati</taxon>
        <taxon>Pseudomonadota</taxon>
        <taxon>Gammaproteobacteria</taxon>
        <taxon>Cellvibrionales</taxon>
        <taxon>Halieaceae</taxon>
        <taxon>Parahaliea</taxon>
    </lineage>
</organism>
<evidence type="ECO:0000256" key="4">
    <source>
        <dbReference type="ARBA" id="ARBA00023163"/>
    </source>
</evidence>
<evidence type="ECO:0000313" key="6">
    <source>
        <dbReference type="EMBL" id="MBN7795529.1"/>
    </source>
</evidence>
<dbReference type="RefSeq" id="WP_206558978.1">
    <property type="nucleotide sequence ID" value="NZ_JAFKCZ010000002.1"/>
</dbReference>
<dbReference type="Pfam" id="PF06114">
    <property type="entry name" value="Peptidase_M78"/>
    <property type="match status" value="1"/>
</dbReference>
<dbReference type="InterPro" id="IPR018653">
    <property type="entry name" value="ScfR_C"/>
</dbReference>
<keyword evidence="3" id="KW-0238">DNA-binding</keyword>
<gene>
    <name evidence="6" type="ORF">JYP50_02935</name>
</gene>
<accession>A0A939DCH0</accession>
<evidence type="ECO:0000256" key="2">
    <source>
        <dbReference type="ARBA" id="ARBA00023015"/>
    </source>
</evidence>
<dbReference type="PANTHER" id="PTHR46797">
    <property type="entry name" value="HTH-TYPE TRANSCRIPTIONAL REGULATOR"/>
    <property type="match status" value="1"/>
</dbReference>
<proteinExistence type="inferred from homology"/>
<dbReference type="PANTHER" id="PTHR46797:SF23">
    <property type="entry name" value="HTH-TYPE TRANSCRIPTIONAL REGULATOR SUTR"/>
    <property type="match status" value="1"/>
</dbReference>
<keyword evidence="7" id="KW-1185">Reference proteome</keyword>
<evidence type="ECO:0000256" key="1">
    <source>
        <dbReference type="ARBA" id="ARBA00007227"/>
    </source>
</evidence>
<keyword evidence="2" id="KW-0805">Transcription regulation</keyword>
<dbReference type="PROSITE" id="PS50943">
    <property type="entry name" value="HTH_CROC1"/>
    <property type="match status" value="1"/>
</dbReference>
<dbReference type="CDD" id="cd00093">
    <property type="entry name" value="HTH_XRE"/>
    <property type="match status" value="1"/>
</dbReference>
<dbReference type="InterPro" id="IPR010359">
    <property type="entry name" value="IrrE_HExxH"/>
</dbReference>
<dbReference type="AlphaFoldDB" id="A0A939DCH0"/>
<evidence type="ECO:0000313" key="7">
    <source>
        <dbReference type="Proteomes" id="UP000664303"/>
    </source>
</evidence>
<dbReference type="Proteomes" id="UP000664303">
    <property type="component" value="Unassembled WGS sequence"/>
</dbReference>
<dbReference type="InterPro" id="IPR050807">
    <property type="entry name" value="TransReg_Diox_bact_type"/>
</dbReference>
<evidence type="ECO:0000256" key="3">
    <source>
        <dbReference type="ARBA" id="ARBA00023125"/>
    </source>
</evidence>
<dbReference type="GO" id="GO:0003677">
    <property type="term" value="F:DNA binding"/>
    <property type="evidence" value="ECO:0007669"/>
    <property type="project" value="UniProtKB-KW"/>
</dbReference>
<dbReference type="InterPro" id="IPR010982">
    <property type="entry name" value="Lambda_DNA-bd_dom_sf"/>
</dbReference>
<dbReference type="InterPro" id="IPR001387">
    <property type="entry name" value="Cro/C1-type_HTH"/>
</dbReference>
<dbReference type="GO" id="GO:0003700">
    <property type="term" value="F:DNA-binding transcription factor activity"/>
    <property type="evidence" value="ECO:0007669"/>
    <property type="project" value="TreeGrafter"/>
</dbReference>
<comment type="similarity">
    <text evidence="1">Belongs to the short-chain fatty acyl-CoA assimilation regulator (ScfR) family.</text>
</comment>
<dbReference type="Gene3D" id="1.10.260.40">
    <property type="entry name" value="lambda repressor-like DNA-binding domains"/>
    <property type="match status" value="1"/>
</dbReference>
<dbReference type="SMART" id="SM00530">
    <property type="entry name" value="HTH_XRE"/>
    <property type="match status" value="1"/>
</dbReference>
<dbReference type="SUPFAM" id="SSF47413">
    <property type="entry name" value="lambda repressor-like DNA-binding domains"/>
    <property type="match status" value="1"/>
</dbReference>
<dbReference type="GO" id="GO:0005829">
    <property type="term" value="C:cytosol"/>
    <property type="evidence" value="ECO:0007669"/>
    <property type="project" value="TreeGrafter"/>
</dbReference>